<dbReference type="SUPFAM" id="SSF158682">
    <property type="entry name" value="TerB-like"/>
    <property type="match status" value="1"/>
</dbReference>
<evidence type="ECO:0000313" key="3">
    <source>
        <dbReference type="EMBL" id="MBT9315321.1"/>
    </source>
</evidence>
<keyword evidence="4" id="KW-1185">Reference proteome</keyword>
<sequence>MTSTSNKSLYTEEQVKAWLRGLLAVAWADGEFDDQEKDLIHTMMDVEFAPKLDFKTFEPIKPAELAKVLTPNPIAAENFLRMGVMVAIADGIYSAAEDKILMDFCQALNLDTAVLQSLQSTLYNLRQVKEEVQPGTSSSGAAAEAPVAAASPLQPPAPKEGPDPLKPMREWLDQFEVQDPRLARFVCKMIPSQCPFERDVTLFGKKVVHIPPMCKLNPLYEQMVGLRFRALSHLADDLGEDVTPYL</sequence>
<dbReference type="AlphaFoldDB" id="A0A947DG65"/>
<dbReference type="Gene3D" id="1.10.3680.10">
    <property type="entry name" value="TerB-like"/>
    <property type="match status" value="1"/>
</dbReference>
<dbReference type="CDD" id="cd07177">
    <property type="entry name" value="terB_like"/>
    <property type="match status" value="1"/>
</dbReference>
<protein>
    <submittedName>
        <fullName evidence="3">Nitrogenase</fullName>
    </submittedName>
</protein>
<evidence type="ECO:0000259" key="2">
    <source>
        <dbReference type="Pfam" id="PF06967"/>
    </source>
</evidence>
<feature type="domain" description="Mo-dependent nitrogenase C-terminal" evidence="2">
    <location>
        <begin position="165"/>
        <end position="245"/>
    </location>
</feature>
<evidence type="ECO:0000256" key="1">
    <source>
        <dbReference type="SAM" id="MobiDB-lite"/>
    </source>
</evidence>
<proteinExistence type="predicted"/>
<dbReference type="Proteomes" id="UP000717364">
    <property type="component" value="Unassembled WGS sequence"/>
</dbReference>
<reference evidence="3" key="1">
    <citation type="submission" date="2020-11" db="EMBL/GenBank/DDBJ databases">
        <authorList>
            <person name="Konstantinou D."/>
            <person name="Gkelis S."/>
            <person name="Popin R."/>
            <person name="Fewer D."/>
            <person name="Sivonen K."/>
        </authorList>
    </citation>
    <scope>NUCLEOTIDE SEQUENCE</scope>
    <source>
        <strain evidence="3">TAU-MAC 1115</strain>
    </source>
</reference>
<dbReference type="Pfam" id="PF06967">
    <property type="entry name" value="Mo-nitro_C"/>
    <property type="match status" value="1"/>
</dbReference>
<dbReference type="RefSeq" id="WP_215608398.1">
    <property type="nucleotide sequence ID" value="NZ_JADOES010000011.1"/>
</dbReference>
<reference evidence="3" key="2">
    <citation type="journal article" date="2021" name="Mar. Drugs">
        <title>Genome Reduction and Secondary Metabolism of the Marine Sponge-Associated Cyanobacterium Leptothoe.</title>
        <authorList>
            <person name="Konstantinou D."/>
            <person name="Popin R.V."/>
            <person name="Fewer D.P."/>
            <person name="Sivonen K."/>
            <person name="Gkelis S."/>
        </authorList>
    </citation>
    <scope>NUCLEOTIDE SEQUENCE</scope>
    <source>
        <strain evidence="3">TAU-MAC 1115</strain>
    </source>
</reference>
<gene>
    <name evidence="3" type="ORF">IXB50_07775</name>
</gene>
<dbReference type="InterPro" id="IPR029024">
    <property type="entry name" value="TerB-like"/>
</dbReference>
<feature type="region of interest" description="Disordered" evidence="1">
    <location>
        <begin position="134"/>
        <end position="167"/>
    </location>
</feature>
<accession>A0A947DG65</accession>
<feature type="compositionally biased region" description="Low complexity" evidence="1">
    <location>
        <begin position="137"/>
        <end position="151"/>
    </location>
</feature>
<evidence type="ECO:0000313" key="4">
    <source>
        <dbReference type="Proteomes" id="UP000717364"/>
    </source>
</evidence>
<dbReference type="EMBL" id="JADOES010000011">
    <property type="protein sequence ID" value="MBT9315321.1"/>
    <property type="molecule type" value="Genomic_DNA"/>
</dbReference>
<name>A0A947DG65_9CYAN</name>
<organism evidence="3 4">
    <name type="scientific">Leptothoe spongobia TAU-MAC 1115</name>
    <dbReference type="NCBI Taxonomy" id="1967444"/>
    <lineage>
        <taxon>Bacteria</taxon>
        <taxon>Bacillati</taxon>
        <taxon>Cyanobacteriota</taxon>
        <taxon>Cyanophyceae</taxon>
        <taxon>Nodosilineales</taxon>
        <taxon>Cymatolegaceae</taxon>
        <taxon>Leptothoe</taxon>
        <taxon>Leptothoe spongobia</taxon>
    </lineage>
</organism>
<dbReference type="InterPro" id="IPR009717">
    <property type="entry name" value="Mo-dep_Nase_C"/>
</dbReference>
<comment type="caution">
    <text evidence="3">The sequence shown here is derived from an EMBL/GenBank/DDBJ whole genome shotgun (WGS) entry which is preliminary data.</text>
</comment>